<comment type="caution">
    <text evidence="3">The sequence shown here is derived from an EMBL/GenBank/DDBJ whole genome shotgun (WGS) entry which is preliminary data.</text>
</comment>
<feature type="compositionally biased region" description="Basic and acidic residues" evidence="1">
    <location>
        <begin position="10"/>
        <end position="34"/>
    </location>
</feature>
<gene>
    <name evidence="3" type="ORF">INT48_003082</name>
</gene>
<proteinExistence type="predicted"/>
<dbReference type="AlphaFoldDB" id="A0A8H7STY7"/>
<dbReference type="Pfam" id="PF13638">
    <property type="entry name" value="PIN_4"/>
    <property type="match status" value="1"/>
</dbReference>
<feature type="compositionally biased region" description="Basic and acidic residues" evidence="1">
    <location>
        <begin position="44"/>
        <end position="64"/>
    </location>
</feature>
<reference evidence="3" key="1">
    <citation type="submission" date="2021-01" db="EMBL/GenBank/DDBJ databases">
        <title>Metabolic potential, ecology and presence of endohyphal bacteria is reflected in genomic diversity of Mucoromycotina.</title>
        <authorList>
            <person name="Muszewska A."/>
            <person name="Okrasinska A."/>
            <person name="Steczkiewicz K."/>
            <person name="Drgas O."/>
            <person name="Orlowska M."/>
            <person name="Perlinska-Lenart U."/>
            <person name="Aleksandrzak-Piekarczyk T."/>
            <person name="Szatraj K."/>
            <person name="Zielenkiewicz U."/>
            <person name="Pilsyk S."/>
            <person name="Malc E."/>
            <person name="Mieczkowski P."/>
            <person name="Kruszewska J.S."/>
            <person name="Biernat P."/>
            <person name="Pawlowska J."/>
        </authorList>
    </citation>
    <scope>NUCLEOTIDE SEQUENCE</scope>
    <source>
        <strain evidence="3">WA0000018081</strain>
    </source>
</reference>
<protein>
    <recommendedName>
        <fullName evidence="2">PIN domain-containing protein</fullName>
    </recommendedName>
</protein>
<dbReference type="GO" id="GO:0005697">
    <property type="term" value="C:telomerase holoenzyme complex"/>
    <property type="evidence" value="ECO:0007669"/>
    <property type="project" value="TreeGrafter"/>
</dbReference>
<dbReference type="Gene3D" id="3.40.50.1010">
    <property type="entry name" value="5'-nuclease"/>
    <property type="match status" value="1"/>
</dbReference>
<evidence type="ECO:0000259" key="2">
    <source>
        <dbReference type="SMART" id="SM00670"/>
    </source>
</evidence>
<dbReference type="Proteomes" id="UP000613177">
    <property type="component" value="Unassembled WGS sequence"/>
</dbReference>
<dbReference type="Gene3D" id="1.25.40.10">
    <property type="entry name" value="Tetratricopeptide repeat domain"/>
    <property type="match status" value="1"/>
</dbReference>
<dbReference type="SUPFAM" id="SSF88723">
    <property type="entry name" value="PIN domain-like"/>
    <property type="match status" value="1"/>
</dbReference>
<dbReference type="SUPFAM" id="SSF48452">
    <property type="entry name" value="TPR-like"/>
    <property type="match status" value="1"/>
</dbReference>
<dbReference type="CDD" id="cd09880">
    <property type="entry name" value="PIN_Smg5-6-like"/>
    <property type="match status" value="1"/>
</dbReference>
<dbReference type="InterPro" id="IPR002716">
    <property type="entry name" value="PIN_dom"/>
</dbReference>
<organism evidence="3 4">
    <name type="scientific">Thamnidium elegans</name>
    <dbReference type="NCBI Taxonomy" id="101142"/>
    <lineage>
        <taxon>Eukaryota</taxon>
        <taxon>Fungi</taxon>
        <taxon>Fungi incertae sedis</taxon>
        <taxon>Mucoromycota</taxon>
        <taxon>Mucoromycotina</taxon>
        <taxon>Mucoromycetes</taxon>
        <taxon>Mucorales</taxon>
        <taxon>Mucorineae</taxon>
        <taxon>Mucoraceae</taxon>
        <taxon>Thamnidium</taxon>
    </lineage>
</organism>
<feature type="region of interest" description="Disordered" evidence="1">
    <location>
        <begin position="1"/>
        <end position="88"/>
    </location>
</feature>
<dbReference type="GO" id="GO:0042162">
    <property type="term" value="F:telomeric DNA binding"/>
    <property type="evidence" value="ECO:0007669"/>
    <property type="project" value="TreeGrafter"/>
</dbReference>
<dbReference type="PANTHER" id="PTHR15696">
    <property type="entry name" value="SMG-7 SUPPRESSOR WITH MORPHOLOGICAL EFFECT ON GENITALIA PROTEIN 7"/>
    <property type="match status" value="1"/>
</dbReference>
<dbReference type="GO" id="GO:0070034">
    <property type="term" value="F:telomerase RNA binding"/>
    <property type="evidence" value="ECO:0007669"/>
    <property type="project" value="TreeGrafter"/>
</dbReference>
<name>A0A8H7STY7_9FUNG</name>
<evidence type="ECO:0000313" key="3">
    <source>
        <dbReference type="EMBL" id="KAG2235519.1"/>
    </source>
</evidence>
<evidence type="ECO:0000256" key="1">
    <source>
        <dbReference type="SAM" id="MobiDB-lite"/>
    </source>
</evidence>
<dbReference type="EMBL" id="JAEPRE010000031">
    <property type="protein sequence ID" value="KAG2235519.1"/>
    <property type="molecule type" value="Genomic_DNA"/>
</dbReference>
<dbReference type="SMART" id="SM00670">
    <property type="entry name" value="PINc"/>
    <property type="match status" value="1"/>
</dbReference>
<dbReference type="GO" id="GO:0000184">
    <property type="term" value="P:nuclear-transcribed mRNA catabolic process, nonsense-mediated decay"/>
    <property type="evidence" value="ECO:0007669"/>
    <property type="project" value="TreeGrafter"/>
</dbReference>
<feature type="domain" description="PIN" evidence="2">
    <location>
        <begin position="955"/>
        <end position="1091"/>
    </location>
</feature>
<accession>A0A8H7STY7</accession>
<dbReference type="GO" id="GO:0004540">
    <property type="term" value="F:RNA nuclease activity"/>
    <property type="evidence" value="ECO:0007669"/>
    <property type="project" value="UniProtKB-ARBA"/>
</dbReference>
<dbReference type="InterPro" id="IPR029060">
    <property type="entry name" value="PIN-like_dom_sf"/>
</dbReference>
<dbReference type="InterPro" id="IPR011990">
    <property type="entry name" value="TPR-like_helical_dom_sf"/>
</dbReference>
<dbReference type="PANTHER" id="PTHR15696:SF0">
    <property type="entry name" value="TELOMERASE-BINDING PROTEIN EST1A"/>
    <property type="match status" value="1"/>
</dbReference>
<sequence length="1113" mass="128743">MSKKNNIPRRRNDEFNRNKLREGSSERQLFDPRSDNPLAFNKPTTEDDSKNPTTRRDLLLKRPESATNSRRLWNADTNEEAEKSEHTQLETLTATSRSLSCFGTDAENQIPNRRTTTVDQPTDTQPILVEQDLIDTETIWKQKIQLHLSLCEKYLEILNCDLEYAEKKGLETLCWKRAVYSLVDQFRRALQKSSMASKPSGLANMLMEKESVVPVINPGGGMTFIKIEQQQQNQDNQLLIKQTKMILTLFLEYLDLSDSFYKRVTLFLKSVDDETDQDMETYLSQWRRTRKYKWYSCIPVRADIARYRLCYTPDTLDVQVTTDWTKQNAFKEAWKRYFLGIWLMPARGNFYFNLSLLLQQLKPTPGNEFYKLYLSTRSLMVRRNGFLNARESMLVLFENNRKWIHNHLQSTATATTTINTRQKKDANKRLNKPNKNSVGKSLLADKDAIIPALFVRLHGMLFTKIGLDEFASIKACYFDTLFEKNNGKTPGLIIDDSKPATNDSDQLSESHLFWFETIILCLSSLYTYDYANSKLTKLISINSAKIFYPDNNTDEQQQQQFQSLLEDLGESILFTYEIDLTCQIAIELFQRYLDPLLPSPNIPVLPKLPYVSLNYKDNKEFLLGTAATESQPDSQSDSQETVEGDHQAWLVFIEILLHWMVLNGVCIRSPDRVSLWESLIGDIGYDLISHQGKRFNDTHNCKISSSFWPLLLHFLNKLLSELPEEEKYDMVNKHLMQDDNNNNNNEKFSDSEIAFANNISMILGQEPDLPEENYLRGLGWVDEIHGRFLKLEPQVQQTTTTKQGLFDTVMRRKIKILDYGFTLVKHLDDILYYDPVEEIFTVFKQVEERATALDHEINLNQTKQDVDDYLYDEPVTTIAEMDDDVLLSSETECFDEKSEGDDIMTQLKKRREQLQSIVASAEQEERFGYRRLPARAKEREARLNHLRQCIIPGKTILVLDTNCFIGHIDHVRKLLESKKWTIIVPLVVVTELDGLRTNPHRLGLVAQQGIELLQNTLAVKSNKQLLRIQTSHNNFMNDISIRSEQFVFGETDKNLDDLVLSSCLWWIGQQVTKDDKTVPVCLVTGDRNLSVKARARDVEVVPVSAIIQLTPKE</sequence>
<keyword evidence="4" id="KW-1185">Reference proteome</keyword>
<evidence type="ECO:0000313" key="4">
    <source>
        <dbReference type="Proteomes" id="UP000613177"/>
    </source>
</evidence>
<dbReference type="InterPro" id="IPR045153">
    <property type="entry name" value="Est1/Ebs1-like"/>
</dbReference>